<feature type="repeat" description="TPR" evidence="3">
    <location>
        <begin position="211"/>
        <end position="244"/>
    </location>
</feature>
<dbReference type="Gene3D" id="1.25.40.10">
    <property type="entry name" value="Tetratricopeptide repeat domain"/>
    <property type="match status" value="5"/>
</dbReference>
<dbReference type="InterPro" id="IPR019734">
    <property type="entry name" value="TPR_rpt"/>
</dbReference>
<dbReference type="EMBL" id="SPVG01000181">
    <property type="protein sequence ID" value="TFW18560.1"/>
    <property type="molecule type" value="Genomic_DNA"/>
</dbReference>
<dbReference type="SUPFAM" id="SSF48439">
    <property type="entry name" value="Protein prenylyltransferase"/>
    <property type="match status" value="1"/>
</dbReference>
<dbReference type="InterPro" id="IPR050498">
    <property type="entry name" value="Ycf3"/>
</dbReference>
<dbReference type="RefSeq" id="WP_135202920.1">
    <property type="nucleotide sequence ID" value="NZ_SPVG01000181.1"/>
</dbReference>
<accession>A0A4Y9SDF1</accession>
<evidence type="ECO:0000313" key="4">
    <source>
        <dbReference type="EMBL" id="TFW18560.1"/>
    </source>
</evidence>
<dbReference type="Proteomes" id="UP000297729">
    <property type="component" value="Unassembled WGS sequence"/>
</dbReference>
<dbReference type="Pfam" id="PF13432">
    <property type="entry name" value="TPR_16"/>
    <property type="match status" value="2"/>
</dbReference>
<dbReference type="AlphaFoldDB" id="A0A4Y9SDF1"/>
<evidence type="ECO:0000256" key="2">
    <source>
        <dbReference type="ARBA" id="ARBA00022803"/>
    </source>
</evidence>
<dbReference type="Pfam" id="PF13414">
    <property type="entry name" value="TPR_11"/>
    <property type="match status" value="2"/>
</dbReference>
<dbReference type="SMART" id="SM00028">
    <property type="entry name" value="TPR"/>
    <property type="match status" value="10"/>
</dbReference>
<comment type="caution">
    <text evidence="4">The sequence shown here is derived from an EMBL/GenBank/DDBJ whole genome shotgun (WGS) entry which is preliminary data.</text>
</comment>
<dbReference type="PROSITE" id="PS50293">
    <property type="entry name" value="TPR_REGION"/>
    <property type="match status" value="1"/>
</dbReference>
<dbReference type="SUPFAM" id="SSF53756">
    <property type="entry name" value="UDP-Glycosyltransferase/glycogen phosphorylase"/>
    <property type="match status" value="1"/>
</dbReference>
<feature type="repeat" description="TPR" evidence="3">
    <location>
        <begin position="177"/>
        <end position="210"/>
    </location>
</feature>
<organism evidence="4 5">
    <name type="scientific">Duganella callida</name>
    <dbReference type="NCBI Taxonomy" id="2561932"/>
    <lineage>
        <taxon>Bacteria</taxon>
        <taxon>Pseudomonadati</taxon>
        <taxon>Pseudomonadota</taxon>
        <taxon>Betaproteobacteria</taxon>
        <taxon>Burkholderiales</taxon>
        <taxon>Oxalobacteraceae</taxon>
        <taxon>Telluria group</taxon>
        <taxon>Duganella</taxon>
    </lineage>
</organism>
<reference evidence="4 5" key="1">
    <citation type="submission" date="2019-03" db="EMBL/GenBank/DDBJ databases">
        <title>Draft Genome Sequence of Duganella callidus sp. nov., a Novel Duganella Species Isolated from Cultivated Soil.</title>
        <authorList>
            <person name="Raths R."/>
            <person name="Peta V."/>
            <person name="Bucking H."/>
        </authorList>
    </citation>
    <scope>NUCLEOTIDE SEQUENCE [LARGE SCALE GENOMIC DNA]</scope>
    <source>
        <strain evidence="4 5">DN04</strain>
    </source>
</reference>
<dbReference type="PROSITE" id="PS50005">
    <property type="entry name" value="TPR"/>
    <property type="match status" value="9"/>
</dbReference>
<feature type="repeat" description="TPR" evidence="3">
    <location>
        <begin position="41"/>
        <end position="74"/>
    </location>
</feature>
<evidence type="ECO:0000256" key="1">
    <source>
        <dbReference type="ARBA" id="ARBA00022737"/>
    </source>
</evidence>
<keyword evidence="1" id="KW-0677">Repeat</keyword>
<dbReference type="SUPFAM" id="SSF48452">
    <property type="entry name" value="TPR-like"/>
    <property type="match status" value="1"/>
</dbReference>
<keyword evidence="2 3" id="KW-0802">TPR repeat</keyword>
<name>A0A4Y9SDF1_9BURK</name>
<dbReference type="InterPro" id="IPR011990">
    <property type="entry name" value="TPR-like_helical_dom_sf"/>
</dbReference>
<feature type="repeat" description="TPR" evidence="3">
    <location>
        <begin position="7"/>
        <end position="40"/>
    </location>
</feature>
<proteinExistence type="predicted"/>
<protein>
    <submittedName>
        <fullName evidence="4">Tetratricopeptide repeat protein</fullName>
    </submittedName>
</protein>
<keyword evidence="5" id="KW-1185">Reference proteome</keyword>
<dbReference type="OrthoDB" id="9814129at2"/>
<dbReference type="Pfam" id="PF00515">
    <property type="entry name" value="TPR_1"/>
    <property type="match status" value="1"/>
</dbReference>
<feature type="repeat" description="TPR" evidence="3">
    <location>
        <begin position="109"/>
        <end position="142"/>
    </location>
</feature>
<feature type="repeat" description="TPR" evidence="3">
    <location>
        <begin position="75"/>
        <end position="108"/>
    </location>
</feature>
<feature type="repeat" description="TPR" evidence="3">
    <location>
        <begin position="143"/>
        <end position="176"/>
    </location>
</feature>
<feature type="repeat" description="TPR" evidence="3">
    <location>
        <begin position="279"/>
        <end position="312"/>
    </location>
</feature>
<dbReference type="PANTHER" id="PTHR44858">
    <property type="entry name" value="TETRATRICOPEPTIDE REPEAT PROTEIN 6"/>
    <property type="match status" value="1"/>
</dbReference>
<feature type="repeat" description="TPR" evidence="3">
    <location>
        <begin position="383"/>
        <end position="416"/>
    </location>
</feature>
<gene>
    <name evidence="4" type="ORF">E4L98_17950</name>
</gene>
<dbReference type="Pfam" id="PF13181">
    <property type="entry name" value="TPR_8"/>
    <property type="match status" value="1"/>
</dbReference>
<sequence length="727" mass="80127">MAISSTVDQLFAQALQFHQAGQLPHALQGYEQVLRLAPRHFDALHNTGIAAFQSGAFDTAASFFRSALTVDPEHATAHNNLGNALRELQLMEEALRSYDRALALDAADANTHFNRAVTLQSLLRIDEALQGYEQALTLAPGDDQAWSNRAALLAQARQYEQALVHAEQALALNPHNLDAHHQRGNILHALGQDDEAERSYRQVLALLPEFAEAHYSLGRLLQARGRQAEALQALEQALRLQPQLLQAHWQRAAVLRQLGQPDAAQQADAAALTLQTRLVAAYRQRGQELEQLRHYESAAALYAAALELDADNADLRRLHADALANTRQHEQVLASLRRALALKMERGAHRQAPEQSPYADLDQQVEQARIAFEKLTRLAPDNPLAHVNLGTVLQGLGLRDQAMASFERALAIAPNSPLANWNSALLLLARGDYERGWQRYEARWKVGQLALTPYAGRYRQPQWTGNEPLQGKTLLLHAEQGLGDTIQFCRYATLARQRGARVILEVQEALAQLMTSMADADQVIVKGGALPAYDFHLPMLSLPLAFGTRVDSIPAAGAYLRSDAAKRAQWQQLLGPKSSARIGVVWSGRAAHGNDHNRSLPLATLAPVFAQSCEFICLQQEVRPEDQALLDTLPVRQVSHLLRDFSDTAALCDLMDVVITVDTSVAHLAGALGKPVWIMLPTPFEWRWFEHGAGSPWYPSATLLRQQQIGDWAPVVAAVQAGLRALA</sequence>
<evidence type="ECO:0000256" key="3">
    <source>
        <dbReference type="PROSITE-ProRule" id="PRU00339"/>
    </source>
</evidence>
<dbReference type="Gene3D" id="3.40.50.2000">
    <property type="entry name" value="Glycogen Phosphorylase B"/>
    <property type="match status" value="1"/>
</dbReference>
<evidence type="ECO:0000313" key="5">
    <source>
        <dbReference type="Proteomes" id="UP000297729"/>
    </source>
</evidence>
<dbReference type="PANTHER" id="PTHR44858:SF1">
    <property type="entry name" value="UDP-N-ACETYLGLUCOSAMINE--PEPTIDE N-ACETYLGLUCOSAMINYLTRANSFERASE SPINDLY-RELATED"/>
    <property type="match status" value="1"/>
</dbReference>